<dbReference type="Pfam" id="PF01161">
    <property type="entry name" value="PBP"/>
    <property type="match status" value="1"/>
</dbReference>
<feature type="signal peptide" evidence="2">
    <location>
        <begin position="1"/>
        <end position="17"/>
    </location>
</feature>
<dbReference type="Gene3D" id="3.90.280.10">
    <property type="entry name" value="PEBP-like"/>
    <property type="match status" value="1"/>
</dbReference>
<dbReference type="SUPFAM" id="SSF49777">
    <property type="entry name" value="PEBP-like"/>
    <property type="match status" value="1"/>
</dbReference>
<feature type="chain" id="PRO_5034761300" description="PEBP-like protein" evidence="2">
    <location>
        <begin position="18"/>
        <end position="284"/>
    </location>
</feature>
<dbReference type="AlphaFoldDB" id="A0A8H7Y1A2"/>
<sequence length="284" mass="29248">MLFTLVSAALLLPWCFGQTSTPDLNNVTTAFSSAHIVPDVVQSFNPMDGVNISFTDPVSAQTVDVVPGILLTMQQTSMPPDLTLVTTTSDSNSSAMFVVVIVDPDAPTPQNPNVSEFLHFLGGDFTAGSTSGLLSNNSPALAEFFPPTPPVGSDPHRYVLLVFDQPDSFDVNGPTLVNATTPRTNFSISDFAQAINLGDAIAGNFFLVGPMNASASATPSAPPSTPSIPLASSPTSGDTLASPTPTSSATSPNTSPSSKAMKARSAISPFTAAIVGVAALVFQL</sequence>
<organism evidence="3">
    <name type="scientific">Psilocybe cubensis</name>
    <name type="common">Psychedelic mushroom</name>
    <name type="synonym">Stropharia cubensis</name>
    <dbReference type="NCBI Taxonomy" id="181762"/>
    <lineage>
        <taxon>Eukaryota</taxon>
        <taxon>Fungi</taxon>
        <taxon>Dikarya</taxon>
        <taxon>Basidiomycota</taxon>
        <taxon>Agaricomycotina</taxon>
        <taxon>Agaricomycetes</taxon>
        <taxon>Agaricomycetidae</taxon>
        <taxon>Agaricales</taxon>
        <taxon>Agaricineae</taxon>
        <taxon>Strophariaceae</taxon>
        <taxon>Psilocybe</taxon>
    </lineage>
</organism>
<evidence type="ECO:0000313" key="3">
    <source>
        <dbReference type="EMBL" id="KAG5169363.1"/>
    </source>
</evidence>
<feature type="compositionally biased region" description="Low complexity" evidence="1">
    <location>
        <begin position="227"/>
        <end position="258"/>
    </location>
</feature>
<keyword evidence="2" id="KW-0732">Signal</keyword>
<evidence type="ECO:0008006" key="4">
    <source>
        <dbReference type="Google" id="ProtNLM"/>
    </source>
</evidence>
<evidence type="ECO:0000256" key="2">
    <source>
        <dbReference type="SAM" id="SignalP"/>
    </source>
</evidence>
<reference evidence="3" key="1">
    <citation type="submission" date="2021-02" db="EMBL/GenBank/DDBJ databases">
        <title>Psilocybe cubensis genome.</title>
        <authorList>
            <person name="Mckernan K.J."/>
            <person name="Crawford S."/>
            <person name="Trippe A."/>
            <person name="Kane L.T."/>
            <person name="Mclaughlin S."/>
        </authorList>
    </citation>
    <scope>NUCLEOTIDE SEQUENCE [LARGE SCALE GENOMIC DNA]</scope>
    <source>
        <strain evidence="3">MGC-MH-2018</strain>
    </source>
</reference>
<dbReference type="OrthoDB" id="275748at2759"/>
<dbReference type="EMBL" id="JAFIQS010000005">
    <property type="protein sequence ID" value="KAG5169363.1"/>
    <property type="molecule type" value="Genomic_DNA"/>
</dbReference>
<proteinExistence type="predicted"/>
<accession>A0A8H7Y1A2</accession>
<feature type="region of interest" description="Disordered" evidence="1">
    <location>
        <begin position="216"/>
        <end position="260"/>
    </location>
</feature>
<dbReference type="CDD" id="cd00866">
    <property type="entry name" value="PEBP_euk"/>
    <property type="match status" value="1"/>
</dbReference>
<dbReference type="PANTHER" id="PTHR11362">
    <property type="entry name" value="PHOSPHATIDYLETHANOLAMINE-BINDING PROTEIN"/>
    <property type="match status" value="1"/>
</dbReference>
<dbReference type="PANTHER" id="PTHR11362:SF82">
    <property type="entry name" value="PHOSPHATIDYLETHANOLAMINE-BINDING PROTEIN 4"/>
    <property type="match status" value="1"/>
</dbReference>
<gene>
    <name evidence="3" type="ORF">JR316_005919</name>
</gene>
<dbReference type="InterPro" id="IPR008914">
    <property type="entry name" value="PEBP"/>
</dbReference>
<name>A0A8H7Y1A2_PSICU</name>
<protein>
    <recommendedName>
        <fullName evidence="4">PEBP-like protein</fullName>
    </recommendedName>
</protein>
<dbReference type="InterPro" id="IPR036610">
    <property type="entry name" value="PEBP-like_sf"/>
</dbReference>
<comment type="caution">
    <text evidence="3">The sequence shown here is derived from an EMBL/GenBank/DDBJ whole genome shotgun (WGS) entry which is preliminary data.</text>
</comment>
<dbReference type="InterPro" id="IPR035810">
    <property type="entry name" value="PEBP_euk"/>
</dbReference>
<evidence type="ECO:0000256" key="1">
    <source>
        <dbReference type="SAM" id="MobiDB-lite"/>
    </source>
</evidence>